<dbReference type="GO" id="GO:0000408">
    <property type="term" value="C:EKC/KEOPS complex"/>
    <property type="evidence" value="ECO:0007669"/>
    <property type="project" value="TreeGrafter"/>
</dbReference>
<dbReference type="PANTHER" id="PTHR15840">
    <property type="entry name" value="CGI-121 FAMILY MEMBER"/>
    <property type="match status" value="1"/>
</dbReference>
<dbReference type="PANTHER" id="PTHR15840:SF10">
    <property type="entry name" value="EKC_KEOPS COMPLEX SUBUNIT TPRKB"/>
    <property type="match status" value="1"/>
</dbReference>
<proteinExistence type="inferred from homology"/>
<dbReference type="SUPFAM" id="SSF143870">
    <property type="entry name" value="PF0523-like"/>
    <property type="match status" value="1"/>
</dbReference>
<protein>
    <submittedName>
        <fullName evidence="6">EKC/KEOPS complex subunit Tprkb</fullName>
    </submittedName>
</protein>
<organism evidence="6 7">
    <name type="scientific">Holothuria leucospilota</name>
    <name type="common">Black long sea cucumber</name>
    <name type="synonym">Mertensiothuria leucospilota</name>
    <dbReference type="NCBI Taxonomy" id="206669"/>
    <lineage>
        <taxon>Eukaryota</taxon>
        <taxon>Metazoa</taxon>
        <taxon>Echinodermata</taxon>
        <taxon>Eleutherozoa</taxon>
        <taxon>Echinozoa</taxon>
        <taxon>Holothuroidea</taxon>
        <taxon>Aspidochirotacea</taxon>
        <taxon>Aspidochirotida</taxon>
        <taxon>Holothuriidae</taxon>
        <taxon>Holothuria</taxon>
    </lineage>
</organism>
<evidence type="ECO:0000256" key="1">
    <source>
        <dbReference type="ARBA" id="ARBA00004123"/>
    </source>
</evidence>
<dbReference type="InterPro" id="IPR013926">
    <property type="entry name" value="CGI121/TPRKB"/>
</dbReference>
<comment type="caution">
    <text evidence="6">The sequence shown here is derived from an EMBL/GenBank/DDBJ whole genome shotgun (WGS) entry which is preliminary data.</text>
</comment>
<dbReference type="AlphaFoldDB" id="A0A9Q1HIC9"/>
<dbReference type="InterPro" id="IPR036504">
    <property type="entry name" value="CGI121/TPRKB_sf"/>
</dbReference>
<evidence type="ECO:0000256" key="2">
    <source>
        <dbReference type="ARBA" id="ARBA00005546"/>
    </source>
</evidence>
<dbReference type="GO" id="GO:0005634">
    <property type="term" value="C:nucleus"/>
    <property type="evidence" value="ECO:0007669"/>
    <property type="project" value="UniProtKB-SubCell"/>
</dbReference>
<gene>
    <name evidence="6" type="ORF">HOLleu_05571</name>
</gene>
<dbReference type="EMBL" id="JAIZAY010000002">
    <property type="protein sequence ID" value="KAJ8046785.1"/>
    <property type="molecule type" value="Genomic_DNA"/>
</dbReference>
<keyword evidence="7" id="KW-1185">Reference proteome</keyword>
<dbReference type="Pfam" id="PF08617">
    <property type="entry name" value="CGI-121"/>
    <property type="match status" value="1"/>
</dbReference>
<keyword evidence="4 5" id="KW-0539">Nucleus</keyword>
<evidence type="ECO:0000256" key="3">
    <source>
        <dbReference type="ARBA" id="ARBA00022694"/>
    </source>
</evidence>
<dbReference type="OrthoDB" id="329139at2759"/>
<evidence type="ECO:0000313" key="6">
    <source>
        <dbReference type="EMBL" id="KAJ8046785.1"/>
    </source>
</evidence>
<dbReference type="Proteomes" id="UP001152320">
    <property type="component" value="Chromosome 2"/>
</dbReference>
<dbReference type="GO" id="GO:0002949">
    <property type="term" value="P:tRNA threonylcarbamoyladenosine modification"/>
    <property type="evidence" value="ECO:0007669"/>
    <property type="project" value="TreeGrafter"/>
</dbReference>
<comment type="subcellular location">
    <subcellularLocation>
        <location evidence="1">Nucleus</location>
    </subcellularLocation>
</comment>
<name>A0A9Q1HIC9_HOLLE</name>
<comment type="similarity">
    <text evidence="2 5">Belongs to the CGI121/TPRKB family.</text>
</comment>
<dbReference type="GO" id="GO:0005829">
    <property type="term" value="C:cytosol"/>
    <property type="evidence" value="ECO:0007669"/>
    <property type="project" value="TreeGrafter"/>
</dbReference>
<reference evidence="6" key="1">
    <citation type="submission" date="2021-10" db="EMBL/GenBank/DDBJ databases">
        <title>Tropical sea cucumber genome reveals ecological adaptation and Cuvierian tubules defense mechanism.</title>
        <authorList>
            <person name="Chen T."/>
        </authorList>
    </citation>
    <scope>NUCLEOTIDE SEQUENCE</scope>
    <source>
        <strain evidence="6">Nanhai2018</strain>
        <tissue evidence="6">Muscle</tissue>
    </source>
</reference>
<accession>A0A9Q1HIC9</accession>
<sequence length="190" mass="21222">MTIYRQSKSDMAQEDHIKTFPMDVFPHSTISVAMFKDVRKIDELKTHIVGGEIDAAIVSSRMICDLFQILVAANKAVNAKTTGKLKTRNINSEVVFCLSPSNSITDSLKKFGVSPEDSAVIAVTVDDFDGQKMQVVLQHINGEMVPLEQLHRYTDEDTVKKVYKINDVELQKSSLLDSVVTRIAVKEFAM</sequence>
<dbReference type="NCBIfam" id="NF011465">
    <property type="entry name" value="PRK14886.1-1"/>
    <property type="match status" value="1"/>
</dbReference>
<evidence type="ECO:0000256" key="5">
    <source>
        <dbReference type="RuleBase" id="RU004398"/>
    </source>
</evidence>
<evidence type="ECO:0000313" key="7">
    <source>
        <dbReference type="Proteomes" id="UP001152320"/>
    </source>
</evidence>
<keyword evidence="3" id="KW-0819">tRNA processing</keyword>
<dbReference type="Gene3D" id="3.30.2380.10">
    <property type="entry name" value="CGI121/TPRKB"/>
    <property type="match status" value="1"/>
</dbReference>
<evidence type="ECO:0000256" key="4">
    <source>
        <dbReference type="ARBA" id="ARBA00023242"/>
    </source>
</evidence>